<feature type="region of interest" description="Disordered" evidence="3">
    <location>
        <begin position="13"/>
        <end position="33"/>
    </location>
</feature>
<dbReference type="GO" id="GO:0016020">
    <property type="term" value="C:membrane"/>
    <property type="evidence" value="ECO:0007669"/>
    <property type="project" value="TreeGrafter"/>
</dbReference>
<proteinExistence type="predicted"/>
<comment type="caution">
    <text evidence="5">The sequence shown here is derived from an EMBL/GenBank/DDBJ whole genome shotgun (WGS) entry which is preliminary data.</text>
</comment>
<dbReference type="GO" id="GO:0015910">
    <property type="term" value="P:long-chain fatty acid import into peroxisome"/>
    <property type="evidence" value="ECO:0007669"/>
    <property type="project" value="EnsemblFungi"/>
</dbReference>
<gene>
    <name evidence="5" type="ORF">TD95_002275</name>
</gene>
<dbReference type="GO" id="GO:0005783">
    <property type="term" value="C:endoplasmic reticulum"/>
    <property type="evidence" value="ECO:0007669"/>
    <property type="project" value="TreeGrafter"/>
</dbReference>
<dbReference type="PANTHER" id="PTHR43272:SF33">
    <property type="entry name" value="AMP-BINDING DOMAIN-CONTAINING PROTEIN-RELATED"/>
    <property type="match status" value="1"/>
</dbReference>
<evidence type="ECO:0000313" key="6">
    <source>
        <dbReference type="Proteomes" id="UP000033483"/>
    </source>
</evidence>
<dbReference type="GO" id="GO:0031957">
    <property type="term" value="F:very long-chain fatty acid-CoA ligase activity"/>
    <property type="evidence" value="ECO:0007669"/>
    <property type="project" value="EnsemblFungi"/>
</dbReference>
<keyword evidence="2" id="KW-0067">ATP-binding</keyword>
<dbReference type="AlphaFoldDB" id="A0A0F4ZMX0"/>
<dbReference type="GO" id="GO:0004467">
    <property type="term" value="F:long-chain fatty acid-CoA ligase activity"/>
    <property type="evidence" value="ECO:0007669"/>
    <property type="project" value="EnsemblFungi"/>
</dbReference>
<dbReference type="GO" id="GO:0042760">
    <property type="term" value="P:very long-chain fatty acid catabolic process"/>
    <property type="evidence" value="ECO:0007669"/>
    <property type="project" value="EnsemblFungi"/>
</dbReference>
<dbReference type="GO" id="GO:0015916">
    <property type="term" value="P:fatty-acyl-CoA transport"/>
    <property type="evidence" value="ECO:0007669"/>
    <property type="project" value="EnsemblFungi"/>
</dbReference>
<accession>A0A0F4ZMX0</accession>
<dbReference type="GO" id="GO:0006635">
    <property type="term" value="P:fatty acid beta-oxidation"/>
    <property type="evidence" value="ECO:0007669"/>
    <property type="project" value="EnsemblFungi"/>
</dbReference>
<dbReference type="InterPro" id="IPR020845">
    <property type="entry name" value="AMP-binding_CS"/>
</dbReference>
<feature type="domain" description="AMP-dependent synthetase/ligase" evidence="4">
    <location>
        <begin position="90"/>
        <end position="512"/>
    </location>
</feature>
<dbReference type="SUPFAM" id="SSF56801">
    <property type="entry name" value="Acetyl-CoA synthetase-like"/>
    <property type="match status" value="1"/>
</dbReference>
<protein>
    <recommendedName>
        <fullName evidence="4">AMP-dependent synthetase/ligase domain-containing protein</fullName>
    </recommendedName>
</protein>
<dbReference type="InterPro" id="IPR000873">
    <property type="entry name" value="AMP-dep_synth/lig_dom"/>
</dbReference>
<sequence>MISAPEMASIRKDLTLSPPHGHPHSVALPGSARDGRSPVYRHWRLVETGPLESFNPGVLTTHEIFEESVRSAPNQSCLGTRPWNRETRTWENSYAWQTYIEVAERRKNFGAGFVEIMQHAGIEPGSKYGVTLWSQNRAEWQIAELGLISQSLFSVSLYETLGPETTEYIINHTNAPAVICSLPHIPAILSLATRIPNVKVIVSLDPLDFGEQSDMTMLSVLNNIATAHGIKIYSMADVEAIGAHSGRPMSPPVTSDVVTINYTSGTTGMPKGVVLTHRNAVSAITAAMAPGHLKKGGTHISYLPLAHIYGRLLDLCALAQSQQIGYFRGDITGLVDDLKLLRPTGFMSVPRLYNRFNSALRMSTVQAPGLKGALSRKAIETKKASMKLTNGKATNKHFLFDRIWTPKVTAALGLGRCEFMVSGSAQLDPEVQEFLRAALGSRFVQGYGLTETFAVATAQMPDDMSTGNIGGPLACVEACLESVPEMEYLVTDSPRPRGELLLRGPAVFREYHQNPEETAKAIDSDGWFHTGDIAEVDALGRFSIIDRKKNVLKLAQGEYISPERIENVFLANTNLLASAFVHGDSMQSSLVAVLGIDPVAFAPFAAQHLQRPVSPTDSAELRAACKEPLVKREMLKVLDEIALRHKFNSFERVRNCMLDVEPFTIDNQLLTPTLKLKRPQAAKAFQQEIAAMYEELAQMPEKPRL</sequence>
<organism evidence="5 6">
    <name type="scientific">Thielaviopsis punctulata</name>
    <dbReference type="NCBI Taxonomy" id="72032"/>
    <lineage>
        <taxon>Eukaryota</taxon>
        <taxon>Fungi</taxon>
        <taxon>Dikarya</taxon>
        <taxon>Ascomycota</taxon>
        <taxon>Pezizomycotina</taxon>
        <taxon>Sordariomycetes</taxon>
        <taxon>Hypocreomycetidae</taxon>
        <taxon>Microascales</taxon>
        <taxon>Ceratocystidaceae</taxon>
        <taxon>Thielaviopsis</taxon>
    </lineage>
</organism>
<dbReference type="Pfam" id="PF00501">
    <property type="entry name" value="AMP-binding"/>
    <property type="match status" value="1"/>
</dbReference>
<dbReference type="Gene3D" id="3.40.50.12780">
    <property type="entry name" value="N-terminal domain of ligase-like"/>
    <property type="match status" value="1"/>
</dbReference>
<dbReference type="InterPro" id="IPR042099">
    <property type="entry name" value="ANL_N_sf"/>
</dbReference>
<name>A0A0F4ZMX0_9PEZI</name>
<evidence type="ECO:0000256" key="3">
    <source>
        <dbReference type="SAM" id="MobiDB-lite"/>
    </source>
</evidence>
<dbReference type="PANTHER" id="PTHR43272">
    <property type="entry name" value="LONG-CHAIN-FATTY-ACID--COA LIGASE"/>
    <property type="match status" value="1"/>
</dbReference>
<dbReference type="GO" id="GO:0005524">
    <property type="term" value="F:ATP binding"/>
    <property type="evidence" value="ECO:0007669"/>
    <property type="project" value="UniProtKB-KW"/>
</dbReference>
<dbReference type="OrthoDB" id="1700726at2759"/>
<evidence type="ECO:0000256" key="1">
    <source>
        <dbReference type="ARBA" id="ARBA00022741"/>
    </source>
</evidence>
<dbReference type="GO" id="GO:0031956">
    <property type="term" value="F:medium-chain fatty acid-CoA ligase activity"/>
    <property type="evidence" value="ECO:0007669"/>
    <property type="project" value="EnsemblFungi"/>
</dbReference>
<dbReference type="GO" id="GO:0005777">
    <property type="term" value="C:peroxisome"/>
    <property type="evidence" value="ECO:0007669"/>
    <property type="project" value="EnsemblFungi"/>
</dbReference>
<dbReference type="PROSITE" id="PS00455">
    <property type="entry name" value="AMP_BINDING"/>
    <property type="match status" value="1"/>
</dbReference>
<keyword evidence="1" id="KW-0547">Nucleotide-binding</keyword>
<keyword evidence="6" id="KW-1185">Reference proteome</keyword>
<evidence type="ECO:0000313" key="5">
    <source>
        <dbReference type="EMBL" id="KKA31173.1"/>
    </source>
</evidence>
<dbReference type="Proteomes" id="UP000033483">
    <property type="component" value="Unassembled WGS sequence"/>
</dbReference>
<dbReference type="EMBL" id="LAEV01000037">
    <property type="protein sequence ID" value="KKA31173.1"/>
    <property type="molecule type" value="Genomic_DNA"/>
</dbReference>
<evidence type="ECO:0000256" key="2">
    <source>
        <dbReference type="ARBA" id="ARBA00022840"/>
    </source>
</evidence>
<evidence type="ECO:0000259" key="4">
    <source>
        <dbReference type="Pfam" id="PF00501"/>
    </source>
</evidence>
<reference evidence="5 6" key="1">
    <citation type="submission" date="2015-03" db="EMBL/GenBank/DDBJ databases">
        <authorList>
            <person name="Radwan O."/>
            <person name="Al-Naeli F.A."/>
            <person name="Rendon G.A."/>
            <person name="Fields C."/>
        </authorList>
    </citation>
    <scope>NUCLEOTIDE SEQUENCE [LARGE SCALE GENOMIC DNA]</scope>
    <source>
        <strain evidence="5">CR-DP1</strain>
    </source>
</reference>